<feature type="region of interest" description="Disordered" evidence="8">
    <location>
        <begin position="774"/>
        <end position="801"/>
    </location>
</feature>
<comment type="caution">
    <text evidence="10">The sequence shown here is derived from an EMBL/GenBank/DDBJ whole genome shotgun (WGS) entry which is preliminary data.</text>
</comment>
<evidence type="ECO:0000256" key="3">
    <source>
        <dbReference type="ARBA" id="ARBA00022490"/>
    </source>
</evidence>
<dbReference type="PROSITE" id="PS50021">
    <property type="entry name" value="CH"/>
    <property type="match status" value="1"/>
</dbReference>
<dbReference type="GO" id="GO:0030705">
    <property type="term" value="P:cytoskeleton-dependent intracellular transport"/>
    <property type="evidence" value="ECO:0007669"/>
    <property type="project" value="InterPro"/>
</dbReference>
<dbReference type="GO" id="GO:0051959">
    <property type="term" value="F:dynein light intermediate chain binding"/>
    <property type="evidence" value="ECO:0007669"/>
    <property type="project" value="TreeGrafter"/>
</dbReference>
<dbReference type="GO" id="GO:0008017">
    <property type="term" value="F:microtubule binding"/>
    <property type="evidence" value="ECO:0007669"/>
    <property type="project" value="InterPro"/>
</dbReference>
<keyword evidence="6" id="KW-0206">Cytoskeleton</keyword>
<evidence type="ECO:0000256" key="4">
    <source>
        <dbReference type="ARBA" id="ARBA00022701"/>
    </source>
</evidence>
<evidence type="ECO:0000256" key="8">
    <source>
        <dbReference type="SAM" id="MobiDB-lite"/>
    </source>
</evidence>
<dbReference type="SUPFAM" id="SSF116907">
    <property type="entry name" value="Hook domain"/>
    <property type="match status" value="1"/>
</dbReference>
<dbReference type="InterPro" id="IPR043936">
    <property type="entry name" value="HOOK_N"/>
</dbReference>
<dbReference type="Pfam" id="PF19047">
    <property type="entry name" value="HOOK_N"/>
    <property type="match status" value="1"/>
</dbReference>
<dbReference type="PANTHER" id="PTHR18947:SF28">
    <property type="entry name" value="GIRDIN, ISOFORM A"/>
    <property type="match status" value="1"/>
</dbReference>
<dbReference type="AlphaFoldDB" id="A0A8H7UP52"/>
<protein>
    <recommendedName>
        <fullName evidence="9">Calponin-homology (CH) domain-containing protein</fullName>
    </recommendedName>
</protein>
<dbReference type="GO" id="GO:0005737">
    <property type="term" value="C:cytoplasm"/>
    <property type="evidence" value="ECO:0007669"/>
    <property type="project" value="TreeGrafter"/>
</dbReference>
<keyword evidence="5 7" id="KW-0175">Coiled coil</keyword>
<feature type="domain" description="Calponin-homology (CH)" evidence="9">
    <location>
        <begin position="8"/>
        <end position="123"/>
    </location>
</feature>
<feature type="coiled-coil region" evidence="7">
    <location>
        <begin position="669"/>
        <end position="758"/>
    </location>
</feature>
<dbReference type="GO" id="GO:0005874">
    <property type="term" value="C:microtubule"/>
    <property type="evidence" value="ECO:0007669"/>
    <property type="project" value="UniProtKB-KW"/>
</dbReference>
<dbReference type="OrthoDB" id="49395at2759"/>
<dbReference type="InterPro" id="IPR001715">
    <property type="entry name" value="CH_dom"/>
</dbReference>
<evidence type="ECO:0000313" key="10">
    <source>
        <dbReference type="EMBL" id="KAG2188917.1"/>
    </source>
</evidence>
<organism evidence="10 11">
    <name type="scientific">Umbelopsis vinacea</name>
    <dbReference type="NCBI Taxonomy" id="44442"/>
    <lineage>
        <taxon>Eukaryota</taxon>
        <taxon>Fungi</taxon>
        <taxon>Fungi incertae sedis</taxon>
        <taxon>Mucoromycota</taxon>
        <taxon>Mucoromycotina</taxon>
        <taxon>Umbelopsidomycetes</taxon>
        <taxon>Umbelopsidales</taxon>
        <taxon>Umbelopsidaceae</taxon>
        <taxon>Umbelopsis</taxon>
    </lineage>
</organism>
<dbReference type="GO" id="GO:0005815">
    <property type="term" value="C:microtubule organizing center"/>
    <property type="evidence" value="ECO:0007669"/>
    <property type="project" value="TreeGrafter"/>
</dbReference>
<gene>
    <name evidence="10" type="ORF">INT44_004059</name>
</gene>
<sequence length="801" mass="92742">MKLSKAQESNASAFVEWVNSFDRLSHSCTQITDLSDGIILFEVLAHIDAKWFKLIRSADLSDNWVLKFNNLKKLNKLVNRYYEEVLGQQDFTDKIPNINLTAIAKDADVDEILKLCQLVIVIAVLSENNSIYIEKMQSLSQSSQHALMVCIEQVMVIVQGRSAEPGGNLPNMGTQRQASFNEGETISRHQFESNRMALEKEELESAHQQLIEEHGQLRYKYDELEAEKAELKSRLHDMDSAVAQANETGKADFIMRTEIDHLKQDLQRSEDRRQESEMLLDSQSITISDLTKRVEDLTKKAEQSTRLKDQLDEYKHAAEKLQKTENVIEKYKKKLEESADLRRQIKALEDQNVQLMERNQTIEEEYRKVLAFKTLMDSYKDQVATLETKNNELTREKNKMEYEMQHMTKRVQSLEEDKANDTEQIQLLEDRLQEVEMNGEGDGHVFSGNAEEEMDVDGSLEGNLEHSLKENNVTQLRLKIRRLERQIKTMQEDSTSGGGQKAVVLKHLLEDANRMKTQFEKDYLEASQERDILNSDMARIREGIPDALLDQSQGTMSLRLHIIDIEKESKSLRDRNSKLESRIAQGGFSDLDGDQGELKSRYHELESRANDLEEQTKKQLHDINKLLLEKDMLQSQSIEHKDLLLEKERVNSELKASLVAINAKDDEPLKQQNAHLQQQLLQLQEQINELQIKIQKAKEFIKQQDKMLKESRLGHNTGNFDEAVTSLKAELQMREDEIEKLQSKLHEVRLQSRREQQLIISAWYGLSLQRPKESMNHARAAPPSSWLGQQRRTLDSQLRRQ</sequence>
<name>A0A8H7UP52_9FUNG</name>
<feature type="coiled-coil region" evidence="7">
    <location>
        <begin position="193"/>
        <end position="438"/>
    </location>
</feature>
<comment type="subcellular location">
    <subcellularLocation>
        <location evidence="1">Cytoplasm</location>
        <location evidence="1">Cytoskeleton</location>
    </subcellularLocation>
</comment>
<feature type="coiled-coil region" evidence="7">
    <location>
        <begin position="466"/>
        <end position="529"/>
    </location>
</feature>
<dbReference type="Gene3D" id="1.10.418.10">
    <property type="entry name" value="Calponin-like domain"/>
    <property type="match status" value="1"/>
</dbReference>
<dbReference type="InterPro" id="IPR036872">
    <property type="entry name" value="CH_dom_sf"/>
</dbReference>
<dbReference type="Pfam" id="PF05622">
    <property type="entry name" value="HOOK"/>
    <property type="match status" value="1"/>
</dbReference>
<dbReference type="EMBL" id="JAEPRA010000001">
    <property type="protein sequence ID" value="KAG2188917.1"/>
    <property type="molecule type" value="Genomic_DNA"/>
</dbReference>
<keyword evidence="11" id="KW-1185">Reference proteome</keyword>
<proteinExistence type="inferred from homology"/>
<evidence type="ECO:0000313" key="11">
    <source>
        <dbReference type="Proteomes" id="UP000612746"/>
    </source>
</evidence>
<evidence type="ECO:0000259" key="9">
    <source>
        <dbReference type="PROSITE" id="PS50021"/>
    </source>
</evidence>
<dbReference type="Proteomes" id="UP000612746">
    <property type="component" value="Unassembled WGS sequence"/>
</dbReference>
<dbReference type="CDD" id="cd22211">
    <property type="entry name" value="HkD_SF"/>
    <property type="match status" value="1"/>
</dbReference>
<keyword evidence="4" id="KW-0493">Microtubule</keyword>
<evidence type="ECO:0000256" key="6">
    <source>
        <dbReference type="ARBA" id="ARBA00023212"/>
    </source>
</evidence>
<dbReference type="PANTHER" id="PTHR18947">
    <property type="entry name" value="HOOK PROTEINS"/>
    <property type="match status" value="1"/>
</dbReference>
<evidence type="ECO:0000256" key="1">
    <source>
        <dbReference type="ARBA" id="ARBA00004245"/>
    </source>
</evidence>
<evidence type="ECO:0000256" key="2">
    <source>
        <dbReference type="ARBA" id="ARBA00006946"/>
    </source>
</evidence>
<evidence type="ECO:0000256" key="7">
    <source>
        <dbReference type="SAM" id="Coils"/>
    </source>
</evidence>
<dbReference type="InterPro" id="IPR008636">
    <property type="entry name" value="Hook_C"/>
</dbReference>
<evidence type="ECO:0000256" key="5">
    <source>
        <dbReference type="ARBA" id="ARBA00023054"/>
    </source>
</evidence>
<feature type="coiled-coil region" evidence="7">
    <location>
        <begin position="562"/>
        <end position="629"/>
    </location>
</feature>
<reference evidence="10" key="1">
    <citation type="submission" date="2020-12" db="EMBL/GenBank/DDBJ databases">
        <title>Metabolic potential, ecology and presence of endohyphal bacteria is reflected in genomic diversity of Mucoromycotina.</title>
        <authorList>
            <person name="Muszewska A."/>
            <person name="Okrasinska A."/>
            <person name="Steczkiewicz K."/>
            <person name="Drgas O."/>
            <person name="Orlowska M."/>
            <person name="Perlinska-Lenart U."/>
            <person name="Aleksandrzak-Piekarczyk T."/>
            <person name="Szatraj K."/>
            <person name="Zielenkiewicz U."/>
            <person name="Pilsyk S."/>
            <person name="Malc E."/>
            <person name="Mieczkowski P."/>
            <person name="Kruszewska J.S."/>
            <person name="Biernat P."/>
            <person name="Pawlowska J."/>
        </authorList>
    </citation>
    <scope>NUCLEOTIDE SEQUENCE</scope>
    <source>
        <strain evidence="10">WA0000051536</strain>
    </source>
</reference>
<keyword evidence="3" id="KW-0963">Cytoplasm</keyword>
<accession>A0A8H7UP52</accession>
<dbReference type="GO" id="GO:0031122">
    <property type="term" value="P:cytoplasmic microtubule organization"/>
    <property type="evidence" value="ECO:0007669"/>
    <property type="project" value="InterPro"/>
</dbReference>
<feature type="compositionally biased region" description="Basic and acidic residues" evidence="8">
    <location>
        <begin position="792"/>
        <end position="801"/>
    </location>
</feature>
<comment type="similarity">
    <text evidence="2">Belongs to the hook family.</text>
</comment>